<gene>
    <name evidence="1" type="ORF">OLEA9_A059754</name>
</gene>
<proteinExistence type="predicted"/>
<evidence type="ECO:0000313" key="2">
    <source>
        <dbReference type="Proteomes" id="UP000594638"/>
    </source>
</evidence>
<comment type="caution">
    <text evidence="1">The sequence shown here is derived from an EMBL/GenBank/DDBJ whole genome shotgun (WGS) entry which is preliminary data.</text>
</comment>
<dbReference type="EMBL" id="CACTIH010009090">
    <property type="protein sequence ID" value="CAA3023437.1"/>
    <property type="molecule type" value="Genomic_DNA"/>
</dbReference>
<accession>A0A8S0V2H7</accession>
<dbReference type="Gramene" id="OE9A059754T1">
    <property type="protein sequence ID" value="OE9A059754C1"/>
    <property type="gene ID" value="OE9A059754"/>
</dbReference>
<reference evidence="1 2" key="1">
    <citation type="submission" date="2019-12" db="EMBL/GenBank/DDBJ databases">
        <authorList>
            <person name="Alioto T."/>
            <person name="Alioto T."/>
            <person name="Gomez Garrido J."/>
        </authorList>
    </citation>
    <scope>NUCLEOTIDE SEQUENCE [LARGE SCALE GENOMIC DNA]</scope>
</reference>
<dbReference type="Proteomes" id="UP000594638">
    <property type="component" value="Unassembled WGS sequence"/>
</dbReference>
<name>A0A8S0V2H7_OLEEU</name>
<protein>
    <submittedName>
        <fullName evidence="1">Uncharacterized protein</fullName>
    </submittedName>
</protein>
<evidence type="ECO:0000313" key="1">
    <source>
        <dbReference type="EMBL" id="CAA3023437.1"/>
    </source>
</evidence>
<sequence>MKAFAERSSQWRLQCAVNVVLGLGVDIVAKGGRVVVVVVLSSDLVRWLGDDGSVVVPLEMVAVDKKIVEVVVVVDLVVRAVVVVTIGDQLWAAKGYILGC</sequence>
<dbReference type="AlphaFoldDB" id="A0A8S0V2H7"/>
<keyword evidence="2" id="KW-1185">Reference proteome</keyword>
<organism evidence="1 2">
    <name type="scientific">Olea europaea subsp. europaea</name>
    <dbReference type="NCBI Taxonomy" id="158383"/>
    <lineage>
        <taxon>Eukaryota</taxon>
        <taxon>Viridiplantae</taxon>
        <taxon>Streptophyta</taxon>
        <taxon>Embryophyta</taxon>
        <taxon>Tracheophyta</taxon>
        <taxon>Spermatophyta</taxon>
        <taxon>Magnoliopsida</taxon>
        <taxon>eudicotyledons</taxon>
        <taxon>Gunneridae</taxon>
        <taxon>Pentapetalae</taxon>
        <taxon>asterids</taxon>
        <taxon>lamiids</taxon>
        <taxon>Lamiales</taxon>
        <taxon>Oleaceae</taxon>
        <taxon>Oleeae</taxon>
        <taxon>Olea</taxon>
    </lineage>
</organism>